<reference evidence="1" key="1">
    <citation type="submission" date="2021-01" db="EMBL/GenBank/DDBJ databases">
        <authorList>
            <consortium name="Genoscope - CEA"/>
            <person name="William W."/>
        </authorList>
    </citation>
    <scope>NUCLEOTIDE SEQUENCE</scope>
</reference>
<name>A0A816P7T7_BRANA</name>
<dbReference type="Proteomes" id="UP001295469">
    <property type="component" value="Chromosome A09"/>
</dbReference>
<proteinExistence type="predicted"/>
<dbReference type="EMBL" id="HG994363">
    <property type="protein sequence ID" value="CAF2045454.1"/>
    <property type="molecule type" value="Genomic_DNA"/>
</dbReference>
<organism evidence="1">
    <name type="scientific">Brassica napus</name>
    <name type="common">Rape</name>
    <dbReference type="NCBI Taxonomy" id="3708"/>
    <lineage>
        <taxon>Eukaryota</taxon>
        <taxon>Viridiplantae</taxon>
        <taxon>Streptophyta</taxon>
        <taxon>Embryophyta</taxon>
        <taxon>Tracheophyta</taxon>
        <taxon>Spermatophyta</taxon>
        <taxon>Magnoliopsida</taxon>
        <taxon>eudicotyledons</taxon>
        <taxon>Gunneridae</taxon>
        <taxon>Pentapetalae</taxon>
        <taxon>rosids</taxon>
        <taxon>malvids</taxon>
        <taxon>Brassicales</taxon>
        <taxon>Brassicaceae</taxon>
        <taxon>Brassiceae</taxon>
        <taxon>Brassica</taxon>
    </lineage>
</organism>
<accession>A0A816P7T7</accession>
<evidence type="ECO:0000313" key="1">
    <source>
        <dbReference type="EMBL" id="CAF2045454.1"/>
    </source>
</evidence>
<gene>
    <name evidence="1" type="ORF">DARMORV10_A09P39500.1</name>
</gene>
<dbReference type="AlphaFoldDB" id="A0A816P7T7"/>
<sequence>MCERHGTRYSHMRKIVNEGLSSQQSAKSAIGVRVIKKVQRYWESCFNIICQNVLRFRTSTYGIVLRLRLF</sequence>
<protein>
    <submittedName>
        <fullName evidence="1">(rape) hypothetical protein</fullName>
    </submittedName>
</protein>